<feature type="compositionally biased region" description="Basic and acidic residues" evidence="1">
    <location>
        <begin position="520"/>
        <end position="530"/>
    </location>
</feature>
<dbReference type="AlphaFoldDB" id="C5FUB5"/>
<dbReference type="eggNOG" id="ENOG502SEVN">
    <property type="taxonomic scope" value="Eukaryota"/>
</dbReference>
<feature type="region of interest" description="Disordered" evidence="1">
    <location>
        <begin position="182"/>
        <end position="205"/>
    </location>
</feature>
<keyword evidence="3" id="KW-1185">Reference proteome</keyword>
<dbReference type="VEuPathDB" id="FungiDB:MCYG_06318"/>
<name>C5FUB5_ARTOC</name>
<dbReference type="OMA" id="LETKWEM"/>
<evidence type="ECO:0000313" key="2">
    <source>
        <dbReference type="EMBL" id="EEQ33499.1"/>
    </source>
</evidence>
<evidence type="ECO:0000256" key="1">
    <source>
        <dbReference type="SAM" id="MobiDB-lite"/>
    </source>
</evidence>
<feature type="compositionally biased region" description="Basic and acidic residues" evidence="1">
    <location>
        <begin position="182"/>
        <end position="191"/>
    </location>
</feature>
<feature type="region of interest" description="Disordered" evidence="1">
    <location>
        <begin position="317"/>
        <end position="360"/>
    </location>
</feature>
<sequence>MRSPRRYESSHFKSLTASGADRFTLSLCRDTSTGMQDLIIIITNTHRRKNRLFDHDRFRFTPVATSKKTTRLWDRKPTTPVLPRSRTQKIWKRHLGSTSLEGSNMHDTYTFSTEINLAATLAALRGVKRQRLAHTPDCERGRSFLETKWEEQVEDRRRKYVAPAKDADDARTTAPAGCLARERSEDEHMELPDEEAGCSNPRETPQLEKTVSEALMPPEERTMPGGINQDKPGTAYAEGAEEETYFDAVAEPMAVVPEQGDKPPQAAPMRRIAILDGDDAELISEFLSKARAKRAAIMPLKENARVDCVPESPISSSRRALEAVDGNSPRSHRRHAFPERPHPPDFYFNRRPPRIGSSKAVGTRTIEAVWEGPVIPSSPMVEVTVEHGRHAPKVPDQIPTRRRKGTEFVFMQRTDDQQTALLTKANTRLNKGSKPPHKLLPILNRAIAALEADPEDGQLRQRDQSKKQVKWNDEALLEYCGEEKVPEFDSEVYQNSQAIERSLRSSSRRNTNKAEQPADAVEKGKQHERPAPFLPPAPATPYRSTPVPRKMRKLVGAKHLDVHPNEGESPPVTRINLSVKSSVVLPGTPLRHKKTFSLAQGVPRTLSLKSAKATTSTTSGSSLAYPTVLLRKQTK</sequence>
<evidence type="ECO:0000313" key="3">
    <source>
        <dbReference type="Proteomes" id="UP000002035"/>
    </source>
</evidence>
<dbReference type="GeneID" id="9226891"/>
<gene>
    <name evidence="2" type="ORF">MCYG_06318</name>
</gene>
<dbReference type="Proteomes" id="UP000002035">
    <property type="component" value="Unassembled WGS sequence"/>
</dbReference>
<reference evidence="3" key="1">
    <citation type="journal article" date="2012" name="MBio">
        <title>Comparative genome analysis of Trichophyton rubrum and related dermatophytes reveals candidate genes involved in infection.</title>
        <authorList>
            <person name="Martinez D.A."/>
            <person name="Oliver B.G."/>
            <person name="Graeser Y."/>
            <person name="Goldberg J.M."/>
            <person name="Li W."/>
            <person name="Martinez-Rossi N.M."/>
            <person name="Monod M."/>
            <person name="Shelest E."/>
            <person name="Barton R.C."/>
            <person name="Birch E."/>
            <person name="Brakhage A.A."/>
            <person name="Chen Z."/>
            <person name="Gurr S.J."/>
            <person name="Heiman D."/>
            <person name="Heitman J."/>
            <person name="Kosti I."/>
            <person name="Rossi A."/>
            <person name="Saif S."/>
            <person name="Samalova M."/>
            <person name="Saunders C.W."/>
            <person name="Shea T."/>
            <person name="Summerbell R.C."/>
            <person name="Xu J."/>
            <person name="Young S."/>
            <person name="Zeng Q."/>
            <person name="Birren B.W."/>
            <person name="Cuomo C.A."/>
            <person name="White T.C."/>
        </authorList>
    </citation>
    <scope>NUCLEOTIDE SEQUENCE [LARGE SCALE GENOMIC DNA]</scope>
    <source>
        <strain evidence="3">ATCC MYA-4605 / CBS 113480</strain>
    </source>
</reference>
<feature type="region of interest" description="Disordered" evidence="1">
    <location>
        <begin position="500"/>
        <end position="546"/>
    </location>
</feature>
<dbReference type="STRING" id="554155.C5FUB5"/>
<dbReference type="OrthoDB" id="4207369at2759"/>
<dbReference type="EMBL" id="DS995706">
    <property type="protein sequence ID" value="EEQ33499.1"/>
    <property type="molecule type" value="Genomic_DNA"/>
</dbReference>
<protein>
    <submittedName>
        <fullName evidence="2">Uncharacterized protein</fullName>
    </submittedName>
</protein>
<dbReference type="RefSeq" id="XP_002844354.1">
    <property type="nucleotide sequence ID" value="XM_002844308.1"/>
</dbReference>
<accession>C5FUB5</accession>
<organism evidence="2 3">
    <name type="scientific">Arthroderma otae (strain ATCC MYA-4605 / CBS 113480)</name>
    <name type="common">Microsporum canis</name>
    <dbReference type="NCBI Taxonomy" id="554155"/>
    <lineage>
        <taxon>Eukaryota</taxon>
        <taxon>Fungi</taxon>
        <taxon>Dikarya</taxon>
        <taxon>Ascomycota</taxon>
        <taxon>Pezizomycotina</taxon>
        <taxon>Eurotiomycetes</taxon>
        <taxon>Eurotiomycetidae</taxon>
        <taxon>Onygenales</taxon>
        <taxon>Arthrodermataceae</taxon>
        <taxon>Microsporum</taxon>
    </lineage>
</organism>
<dbReference type="HOGENOM" id="CLU_020037_1_0_1"/>
<proteinExistence type="predicted"/>